<dbReference type="Gene3D" id="1.10.3090.10">
    <property type="entry name" value="cca-adding enzyme, domain 2"/>
    <property type="match status" value="1"/>
</dbReference>
<comment type="caution">
    <text evidence="13">The sequence shown here is derived from an EMBL/GenBank/DDBJ whole genome shotgun (WGS) entry which is preliminary data.</text>
</comment>
<dbReference type="InterPro" id="IPR014065">
    <property type="entry name" value="tRNA_adenylyltransferase"/>
</dbReference>
<sequence length="483" mass="53530">MSDAALQPLTIVEIQRRVGAELDRIGSVIDELGALFAAAGEELALVGGPVRDAMIGRLQNDLDFTTSAVPDVTERLVSGWADAVWDMGRDFGTIGCRKGPWQVEITTYRSESYDPSSRKPDVDFGDSLEGDLGRRDFSVNSMAVRVPSREFVDPFGGIVDLAERVLRTPGAPEDSFSDDPLRMMRAARFAAQLGFSVAPDVVAAMTAMAGRIEIISAERVRDELVKLVCAPHPRLGLTLLVDTGLAAHVLPELPALALERDEHHRHKDVYEHTLTVLEQSIDLEHRLGDGPDFVSRFAALMHDVGKPRTRRFEAGGIVTFHHHDVVGAKLTRKRMKALRFSNADTDAVATLVELHLRFHGYGSGEWTDSAVRRYVRDAGEQLERLHILTRADCTTRNQRKADRLRRAYDSLEERIARLSEEEELASIRPDLDGNQIMELLGIGPGRDVGQAYAFLLELRMEEGPKSPVEAEAALRAWWAGRTS</sequence>
<keyword evidence="5" id="KW-0479">Metal-binding</keyword>
<evidence type="ECO:0000313" key="13">
    <source>
        <dbReference type="EMBL" id="MDZ5661364.1"/>
    </source>
</evidence>
<evidence type="ECO:0000256" key="4">
    <source>
        <dbReference type="ARBA" id="ARBA00022695"/>
    </source>
</evidence>
<dbReference type="PROSITE" id="PS51831">
    <property type="entry name" value="HD"/>
    <property type="match status" value="1"/>
</dbReference>
<evidence type="ECO:0000259" key="12">
    <source>
        <dbReference type="PROSITE" id="PS51831"/>
    </source>
</evidence>
<dbReference type="PANTHER" id="PTHR47545:SF1">
    <property type="entry name" value="MULTIFUNCTIONAL CCA PROTEIN"/>
    <property type="match status" value="1"/>
</dbReference>
<dbReference type="InterPro" id="IPR002646">
    <property type="entry name" value="PolA_pol_head_dom"/>
</dbReference>
<keyword evidence="4 13" id="KW-0548">Nucleotidyltransferase</keyword>
<accession>A0ABU5K8Q9</accession>
<reference evidence="13 14" key="1">
    <citation type="submission" date="2023-11" db="EMBL/GenBank/DDBJ databases">
        <title>Novel species in genus Nocardioides.</title>
        <authorList>
            <person name="Zhou H."/>
        </authorList>
    </citation>
    <scope>NUCLEOTIDE SEQUENCE [LARGE SCALE GENOMIC DNA]</scope>
    <source>
        <strain evidence="13 14">S-58</strain>
    </source>
</reference>
<comment type="cofactor">
    <cofactor evidence="1">
        <name>Mg(2+)</name>
        <dbReference type="ChEBI" id="CHEBI:18420"/>
    </cofactor>
</comment>
<dbReference type="InterPro" id="IPR006675">
    <property type="entry name" value="HDIG_dom"/>
</dbReference>
<evidence type="ECO:0000256" key="10">
    <source>
        <dbReference type="ARBA" id="ARBA00022884"/>
    </source>
</evidence>
<evidence type="ECO:0000256" key="3">
    <source>
        <dbReference type="ARBA" id="ARBA00022694"/>
    </source>
</evidence>
<evidence type="ECO:0000256" key="7">
    <source>
        <dbReference type="ARBA" id="ARBA00022800"/>
    </source>
</evidence>
<dbReference type="InterPro" id="IPR050124">
    <property type="entry name" value="tRNA_CCA-adding_enzyme"/>
</dbReference>
<feature type="coiled-coil region" evidence="11">
    <location>
        <begin position="394"/>
        <end position="428"/>
    </location>
</feature>
<keyword evidence="6" id="KW-0547">Nucleotide-binding</keyword>
<evidence type="ECO:0000256" key="9">
    <source>
        <dbReference type="ARBA" id="ARBA00022842"/>
    </source>
</evidence>
<dbReference type="Pfam" id="PF12627">
    <property type="entry name" value="PolyA_pol_RNAbd"/>
    <property type="match status" value="1"/>
</dbReference>
<evidence type="ECO:0000256" key="8">
    <source>
        <dbReference type="ARBA" id="ARBA00022840"/>
    </source>
</evidence>
<evidence type="ECO:0000256" key="6">
    <source>
        <dbReference type="ARBA" id="ARBA00022741"/>
    </source>
</evidence>
<dbReference type="InterPro" id="IPR006674">
    <property type="entry name" value="HD_domain"/>
</dbReference>
<dbReference type="Proteomes" id="UP001291999">
    <property type="component" value="Unassembled WGS sequence"/>
</dbReference>
<dbReference type="PANTHER" id="PTHR47545">
    <property type="entry name" value="MULTIFUNCTIONAL CCA PROTEIN"/>
    <property type="match status" value="1"/>
</dbReference>
<dbReference type="EMBL" id="JAXQPW010000001">
    <property type="protein sequence ID" value="MDZ5661364.1"/>
    <property type="molecule type" value="Genomic_DNA"/>
</dbReference>
<keyword evidence="9" id="KW-0460">Magnesium</keyword>
<dbReference type="SUPFAM" id="SSF81301">
    <property type="entry name" value="Nucleotidyltransferase"/>
    <property type="match status" value="1"/>
</dbReference>
<keyword evidence="7" id="KW-0692">RNA repair</keyword>
<dbReference type="Pfam" id="PF01966">
    <property type="entry name" value="HD"/>
    <property type="match status" value="1"/>
</dbReference>
<gene>
    <name evidence="13" type="ORF">SFC79_06250</name>
</gene>
<proteinExistence type="predicted"/>
<dbReference type="GO" id="GO:0004810">
    <property type="term" value="F:CCA tRNA nucleotidyltransferase activity"/>
    <property type="evidence" value="ECO:0007669"/>
    <property type="project" value="UniProtKB-EC"/>
</dbReference>
<evidence type="ECO:0000256" key="1">
    <source>
        <dbReference type="ARBA" id="ARBA00001946"/>
    </source>
</evidence>
<dbReference type="InterPro" id="IPR003607">
    <property type="entry name" value="HD/PDEase_dom"/>
</dbReference>
<dbReference type="Pfam" id="PF01743">
    <property type="entry name" value="PolyA_pol"/>
    <property type="match status" value="1"/>
</dbReference>
<organism evidence="13 14">
    <name type="scientific">Nocardioides renjunii</name>
    <dbReference type="NCBI Taxonomy" id="3095075"/>
    <lineage>
        <taxon>Bacteria</taxon>
        <taxon>Bacillati</taxon>
        <taxon>Actinomycetota</taxon>
        <taxon>Actinomycetes</taxon>
        <taxon>Propionibacteriales</taxon>
        <taxon>Nocardioidaceae</taxon>
        <taxon>Nocardioides</taxon>
    </lineage>
</organism>
<dbReference type="SUPFAM" id="SSF81891">
    <property type="entry name" value="Poly A polymerase C-terminal region-like"/>
    <property type="match status" value="1"/>
</dbReference>
<keyword evidence="10" id="KW-0694">RNA-binding</keyword>
<keyword evidence="3" id="KW-0819">tRNA processing</keyword>
<keyword evidence="11" id="KW-0175">Coiled coil</keyword>
<dbReference type="EC" id="2.7.7.72" evidence="13"/>
<dbReference type="CDD" id="cd00077">
    <property type="entry name" value="HDc"/>
    <property type="match status" value="1"/>
</dbReference>
<evidence type="ECO:0000313" key="14">
    <source>
        <dbReference type="Proteomes" id="UP001291999"/>
    </source>
</evidence>
<dbReference type="CDD" id="cd05398">
    <property type="entry name" value="NT_ClassII-CCAase"/>
    <property type="match status" value="1"/>
</dbReference>
<evidence type="ECO:0000256" key="2">
    <source>
        <dbReference type="ARBA" id="ARBA00022679"/>
    </source>
</evidence>
<evidence type="ECO:0000256" key="11">
    <source>
        <dbReference type="SAM" id="Coils"/>
    </source>
</evidence>
<keyword evidence="14" id="KW-1185">Reference proteome</keyword>
<keyword evidence="2 13" id="KW-0808">Transferase</keyword>
<dbReference type="InterPro" id="IPR032828">
    <property type="entry name" value="PolyA_RNA-bd"/>
</dbReference>
<evidence type="ECO:0000256" key="5">
    <source>
        <dbReference type="ARBA" id="ARBA00022723"/>
    </source>
</evidence>
<keyword evidence="8" id="KW-0067">ATP-binding</keyword>
<dbReference type="NCBIfam" id="TIGR00277">
    <property type="entry name" value="HDIG"/>
    <property type="match status" value="1"/>
</dbReference>
<dbReference type="SMART" id="SM00471">
    <property type="entry name" value="HDc"/>
    <property type="match status" value="1"/>
</dbReference>
<name>A0ABU5K8Q9_9ACTN</name>
<protein>
    <submittedName>
        <fullName evidence="13">CCA tRNA nucleotidyltransferase</fullName>
        <ecNumber evidence="13">2.7.7.72</ecNumber>
    </submittedName>
</protein>
<dbReference type="InterPro" id="IPR043519">
    <property type="entry name" value="NT_sf"/>
</dbReference>
<dbReference type="NCBIfam" id="TIGR02692">
    <property type="entry name" value="tRNA_CCA_actino"/>
    <property type="match status" value="1"/>
</dbReference>
<feature type="domain" description="HD" evidence="12">
    <location>
        <begin position="269"/>
        <end position="388"/>
    </location>
</feature>
<dbReference type="Gene3D" id="3.30.460.10">
    <property type="entry name" value="Beta Polymerase, domain 2"/>
    <property type="match status" value="1"/>
</dbReference>